<comment type="caution">
    <text evidence="2">The sequence shown here is derived from an EMBL/GenBank/DDBJ whole genome shotgun (WGS) entry which is preliminary data.</text>
</comment>
<reference evidence="2 3" key="1">
    <citation type="journal article" date="2018" name="PLoS ONE">
        <title>The draft genome of Kipferlia bialata reveals reductive genome evolution in fornicate parasites.</title>
        <authorList>
            <person name="Tanifuji G."/>
            <person name="Takabayashi S."/>
            <person name="Kume K."/>
            <person name="Takagi M."/>
            <person name="Nakayama T."/>
            <person name="Kamikawa R."/>
            <person name="Inagaki Y."/>
            <person name="Hashimoto T."/>
        </authorList>
    </citation>
    <scope>NUCLEOTIDE SEQUENCE [LARGE SCALE GENOMIC DNA]</scope>
    <source>
        <strain evidence="2">NY0173</strain>
    </source>
</reference>
<protein>
    <submittedName>
        <fullName evidence="2">Uncharacterized protein</fullName>
    </submittedName>
</protein>
<dbReference type="EMBL" id="BDIP01006739">
    <property type="protein sequence ID" value="GCA64274.1"/>
    <property type="molecule type" value="Genomic_DNA"/>
</dbReference>
<keyword evidence="3" id="KW-1185">Reference proteome</keyword>
<proteinExistence type="predicted"/>
<organism evidence="2 3">
    <name type="scientific">Kipferlia bialata</name>
    <dbReference type="NCBI Taxonomy" id="797122"/>
    <lineage>
        <taxon>Eukaryota</taxon>
        <taxon>Metamonada</taxon>
        <taxon>Carpediemonas-like organisms</taxon>
        <taxon>Kipferlia</taxon>
    </lineage>
</organism>
<evidence type="ECO:0000256" key="1">
    <source>
        <dbReference type="SAM" id="MobiDB-lite"/>
    </source>
</evidence>
<evidence type="ECO:0000313" key="2">
    <source>
        <dbReference type="EMBL" id="GCA64274.1"/>
    </source>
</evidence>
<accession>A0A391NSG9</accession>
<feature type="non-terminal residue" evidence="2">
    <location>
        <position position="1"/>
    </location>
</feature>
<sequence length="25" mass="2675">AANHKTVVSEIGRRKAAANKAPEKK</sequence>
<dbReference type="Proteomes" id="UP000265618">
    <property type="component" value="Unassembled WGS sequence"/>
</dbReference>
<name>A0A391NSG9_9EUKA</name>
<dbReference type="AlphaFoldDB" id="A0A391NSG9"/>
<evidence type="ECO:0000313" key="3">
    <source>
        <dbReference type="Proteomes" id="UP000265618"/>
    </source>
</evidence>
<feature type="region of interest" description="Disordered" evidence="1">
    <location>
        <begin position="1"/>
        <end position="25"/>
    </location>
</feature>
<gene>
    <name evidence="2" type="ORF">KIPB_013789</name>
</gene>